<dbReference type="RefSeq" id="WP_100711406.1">
    <property type="nucleotide sequence ID" value="NZ_NPDR01000009.1"/>
</dbReference>
<dbReference type="InterPro" id="IPR050833">
    <property type="entry name" value="Poly_Biosynth_Transport"/>
</dbReference>
<gene>
    <name evidence="7" type="ORF">CH362_16390</name>
</gene>
<proteinExistence type="predicted"/>
<sequence length="433" mass="48709">MLRLGSSLQFISESIGKLRTSGFIRSFFSVGFSKVIASLLNFIFMVYSVRILSKNENGIFQYYSGFLPILLAVAEFGLPTALVRFLSPMTEDKRKIGVLLASSLWVKWAALFLLVLVTSVAVYFLKENALAAFLLVFGSFVLSFNSYFESIFVSFGQYHALSIWYPLPNLIRILILYLADQFSDHALGHLDILGIFSVAPVFTIVLFFLLFPRGKLHWAGDKEEVRQQTRELISFNRYAFLASLFAIVSDRMELFFLNKYHSNEAVAAYGVALQPFSGFVILFSVLNSMIYPKLSRLTENKEFTSYLGKSILVAVVFALALGPWVFLGDWVFSALFSGKYPESVPIFHLLYPNYLFQLVFSPLGMALFALGQPRLLAILALVRLVFGLVLDNLLIPEYGTMGAAGAFFLGQIPSWFLLSGYFLAYYKPSSKQS</sequence>
<keyword evidence="8" id="KW-1185">Reference proteome</keyword>
<dbReference type="InterPro" id="IPR002797">
    <property type="entry name" value="Polysacc_synth"/>
</dbReference>
<comment type="caution">
    <text evidence="7">The sequence shown here is derived from an EMBL/GenBank/DDBJ whole genome shotgun (WGS) entry which is preliminary data.</text>
</comment>
<feature type="transmembrane region" description="Helical" evidence="6">
    <location>
        <begin position="104"/>
        <end position="124"/>
    </location>
</feature>
<feature type="transmembrane region" description="Helical" evidence="6">
    <location>
        <begin position="130"/>
        <end position="148"/>
    </location>
</feature>
<feature type="transmembrane region" description="Helical" evidence="6">
    <location>
        <begin position="59"/>
        <end position="83"/>
    </location>
</feature>
<dbReference type="EMBL" id="NPDR01000009">
    <property type="protein sequence ID" value="PJZ47874.1"/>
    <property type="molecule type" value="Genomic_DNA"/>
</dbReference>
<organism evidence="7 8">
    <name type="scientific">Leptospira saintgironsiae</name>
    <dbReference type="NCBI Taxonomy" id="2023183"/>
    <lineage>
        <taxon>Bacteria</taxon>
        <taxon>Pseudomonadati</taxon>
        <taxon>Spirochaetota</taxon>
        <taxon>Spirochaetia</taxon>
        <taxon>Leptospirales</taxon>
        <taxon>Leptospiraceae</taxon>
        <taxon>Leptospira</taxon>
    </lineage>
</organism>
<name>A0A2M9Y8J3_9LEPT</name>
<feature type="transmembrane region" description="Helical" evidence="6">
    <location>
        <begin position="401"/>
        <end position="426"/>
    </location>
</feature>
<dbReference type="PANTHER" id="PTHR30250">
    <property type="entry name" value="PST FAMILY PREDICTED COLANIC ACID TRANSPORTER"/>
    <property type="match status" value="1"/>
</dbReference>
<keyword evidence="3 6" id="KW-0812">Transmembrane</keyword>
<evidence type="ECO:0000256" key="2">
    <source>
        <dbReference type="ARBA" id="ARBA00022475"/>
    </source>
</evidence>
<keyword evidence="5 6" id="KW-0472">Membrane</keyword>
<feature type="transmembrane region" description="Helical" evidence="6">
    <location>
        <begin position="268"/>
        <end position="286"/>
    </location>
</feature>
<feature type="transmembrane region" description="Helical" evidence="6">
    <location>
        <begin position="160"/>
        <end position="179"/>
    </location>
</feature>
<feature type="transmembrane region" description="Helical" evidence="6">
    <location>
        <begin position="306"/>
        <end position="326"/>
    </location>
</feature>
<reference evidence="7 8" key="1">
    <citation type="submission" date="2017-07" db="EMBL/GenBank/DDBJ databases">
        <title>Leptospira spp. isolated from tropical soils.</title>
        <authorList>
            <person name="Thibeaux R."/>
            <person name="Iraola G."/>
            <person name="Ferres I."/>
            <person name="Bierque E."/>
            <person name="Girault D."/>
            <person name="Soupe-Gilbert M.-E."/>
            <person name="Picardeau M."/>
            <person name="Goarant C."/>
        </authorList>
    </citation>
    <scope>NUCLEOTIDE SEQUENCE [LARGE SCALE GENOMIC DNA]</scope>
    <source>
        <strain evidence="7 8">FH4-C-A2</strain>
    </source>
</reference>
<evidence type="ECO:0000256" key="6">
    <source>
        <dbReference type="SAM" id="Phobius"/>
    </source>
</evidence>
<dbReference type="AlphaFoldDB" id="A0A2M9Y8J3"/>
<keyword evidence="4 6" id="KW-1133">Transmembrane helix</keyword>
<dbReference type="GO" id="GO:0005886">
    <property type="term" value="C:plasma membrane"/>
    <property type="evidence" value="ECO:0007669"/>
    <property type="project" value="UniProtKB-SubCell"/>
</dbReference>
<dbReference type="PANTHER" id="PTHR30250:SF11">
    <property type="entry name" value="O-ANTIGEN TRANSPORTER-RELATED"/>
    <property type="match status" value="1"/>
</dbReference>
<comment type="subcellular location">
    <subcellularLocation>
        <location evidence="1">Cell membrane</location>
        <topology evidence="1">Multi-pass membrane protein</topology>
    </subcellularLocation>
</comment>
<dbReference type="Proteomes" id="UP000231926">
    <property type="component" value="Unassembled WGS sequence"/>
</dbReference>
<feature type="transmembrane region" description="Helical" evidence="6">
    <location>
        <begin position="375"/>
        <end position="395"/>
    </location>
</feature>
<evidence type="ECO:0000256" key="4">
    <source>
        <dbReference type="ARBA" id="ARBA00022989"/>
    </source>
</evidence>
<evidence type="ECO:0000256" key="1">
    <source>
        <dbReference type="ARBA" id="ARBA00004651"/>
    </source>
</evidence>
<dbReference type="Pfam" id="PF01943">
    <property type="entry name" value="Polysacc_synt"/>
    <property type="match status" value="1"/>
</dbReference>
<evidence type="ECO:0000256" key="3">
    <source>
        <dbReference type="ARBA" id="ARBA00022692"/>
    </source>
</evidence>
<feature type="transmembrane region" description="Helical" evidence="6">
    <location>
        <begin position="232"/>
        <end position="248"/>
    </location>
</feature>
<accession>A0A2M9Y8J3</accession>
<protein>
    <submittedName>
        <fullName evidence="7">Polysaccharide biosynthesis protein</fullName>
    </submittedName>
</protein>
<feature type="transmembrane region" description="Helical" evidence="6">
    <location>
        <begin position="346"/>
        <end position="368"/>
    </location>
</feature>
<evidence type="ECO:0000313" key="7">
    <source>
        <dbReference type="EMBL" id="PJZ47874.1"/>
    </source>
</evidence>
<evidence type="ECO:0000313" key="8">
    <source>
        <dbReference type="Proteomes" id="UP000231926"/>
    </source>
</evidence>
<evidence type="ECO:0000256" key="5">
    <source>
        <dbReference type="ARBA" id="ARBA00023136"/>
    </source>
</evidence>
<dbReference type="OrthoDB" id="315992at2"/>
<feature type="transmembrane region" description="Helical" evidence="6">
    <location>
        <begin position="27"/>
        <end position="47"/>
    </location>
</feature>
<keyword evidence="2" id="KW-1003">Cell membrane</keyword>
<feature type="transmembrane region" description="Helical" evidence="6">
    <location>
        <begin position="191"/>
        <end position="211"/>
    </location>
</feature>